<dbReference type="InterPro" id="IPR036734">
    <property type="entry name" value="Neur_chan_lig-bd_sf"/>
</dbReference>
<evidence type="ECO:0000313" key="14">
    <source>
        <dbReference type="Proteomes" id="UP000694865"/>
    </source>
</evidence>
<keyword evidence="7 11" id="KW-1133">Transmembrane helix</keyword>
<dbReference type="GeneID" id="102805266"/>
<dbReference type="Pfam" id="PF02932">
    <property type="entry name" value="Neur_chan_memb"/>
    <property type="match status" value="1"/>
</dbReference>
<dbReference type="PROSITE" id="PS00236">
    <property type="entry name" value="NEUROTR_ION_CHANNEL"/>
    <property type="match status" value="1"/>
</dbReference>
<reference evidence="15" key="1">
    <citation type="submission" date="2025-08" db="UniProtKB">
        <authorList>
            <consortium name="RefSeq"/>
        </authorList>
    </citation>
    <scope>IDENTIFICATION</scope>
    <source>
        <tissue evidence="15">Testes</tissue>
    </source>
</reference>
<proteinExistence type="inferred from homology"/>
<keyword evidence="8 11" id="KW-0406">Ion transport</keyword>
<evidence type="ECO:0000256" key="3">
    <source>
        <dbReference type="ARBA" id="ARBA00022448"/>
    </source>
</evidence>
<dbReference type="CDD" id="cd18987">
    <property type="entry name" value="LGIC_ECD_anion"/>
    <property type="match status" value="1"/>
</dbReference>
<dbReference type="InterPro" id="IPR038050">
    <property type="entry name" value="Neuro_actylchol_rec"/>
</dbReference>
<gene>
    <name evidence="15" type="primary">LOC102805266</name>
</gene>
<dbReference type="InterPro" id="IPR006201">
    <property type="entry name" value="Neur_channel"/>
</dbReference>
<sequence>MTGDARGTAFFLFLVYAVAQCYNSVEESTKIDHTELLAALLADHDIRIRPNVHGRDYSITTYFRQHWNDPRLQFNATGFINMNGNIMDAIWVPDLYFENAKDTAVHTTTKDNLFLRIYPNGDVFYSVRLGLKLTCHMHLSRFPMDRQQCKIEVETYSYTTTDMKLQWFDTSPLQIDPEGTTRIFAKIKLKRELGFYILQAYVPSILLVILSWFSLWMEPSAAPARVALGITTVLALVTQGTWMRSQLPKVAYATDRDTCDTHA</sequence>
<keyword evidence="6 11" id="KW-0732">Signal</keyword>
<dbReference type="Proteomes" id="UP000694865">
    <property type="component" value="Unplaced"/>
</dbReference>
<dbReference type="CDD" id="cd19049">
    <property type="entry name" value="LGIC_TM_anion"/>
    <property type="match status" value="1"/>
</dbReference>
<name>A0ABM0MZP8_SACKO</name>
<feature type="chain" id="PRO_5045010632" evidence="11">
    <location>
        <begin position="20"/>
        <end position="263"/>
    </location>
</feature>
<keyword evidence="3 11" id="KW-0813">Transport</keyword>
<keyword evidence="5 11" id="KW-0812">Transmembrane</keyword>
<dbReference type="PRINTS" id="PR00253">
    <property type="entry name" value="GABAARECEPTR"/>
</dbReference>
<dbReference type="PRINTS" id="PR00252">
    <property type="entry name" value="NRIONCHANNEL"/>
</dbReference>
<keyword evidence="9 11" id="KW-0472">Membrane</keyword>
<evidence type="ECO:0000256" key="5">
    <source>
        <dbReference type="ARBA" id="ARBA00022692"/>
    </source>
</evidence>
<comment type="subcellular location">
    <subcellularLocation>
        <location evidence="2">Cell membrane</location>
    </subcellularLocation>
    <subcellularLocation>
        <location evidence="1">Membrane</location>
        <topology evidence="1">Multi-pass membrane protein</topology>
    </subcellularLocation>
</comment>
<dbReference type="Pfam" id="PF02931">
    <property type="entry name" value="Neur_chan_LBD"/>
    <property type="match status" value="1"/>
</dbReference>
<dbReference type="InterPro" id="IPR006029">
    <property type="entry name" value="Neurotrans-gated_channel_TM"/>
</dbReference>
<keyword evidence="14" id="KW-1185">Reference proteome</keyword>
<dbReference type="PANTHER" id="PTHR18945">
    <property type="entry name" value="NEUROTRANSMITTER GATED ION CHANNEL"/>
    <property type="match status" value="1"/>
</dbReference>
<feature type="domain" description="Neurotransmitter-gated ion-channel ligand-binding" evidence="12">
    <location>
        <begin position="55"/>
        <end position="172"/>
    </location>
</feature>
<evidence type="ECO:0000256" key="2">
    <source>
        <dbReference type="ARBA" id="ARBA00004236"/>
    </source>
</evidence>
<dbReference type="InterPro" id="IPR018000">
    <property type="entry name" value="Neurotransmitter_ion_chnl_CS"/>
</dbReference>
<feature type="signal peptide" evidence="11">
    <location>
        <begin position="1"/>
        <end position="19"/>
    </location>
</feature>
<feature type="transmembrane region" description="Helical" evidence="11">
    <location>
        <begin position="222"/>
        <end position="242"/>
    </location>
</feature>
<dbReference type="Gene3D" id="1.20.58.390">
    <property type="entry name" value="Neurotransmitter-gated ion-channel transmembrane domain"/>
    <property type="match status" value="1"/>
</dbReference>
<organism evidence="14 15">
    <name type="scientific">Saccoglossus kowalevskii</name>
    <name type="common">Acorn worm</name>
    <dbReference type="NCBI Taxonomy" id="10224"/>
    <lineage>
        <taxon>Eukaryota</taxon>
        <taxon>Metazoa</taxon>
        <taxon>Hemichordata</taxon>
        <taxon>Enteropneusta</taxon>
        <taxon>Harrimaniidae</taxon>
        <taxon>Saccoglossus</taxon>
    </lineage>
</organism>
<dbReference type="SUPFAM" id="SSF90112">
    <property type="entry name" value="Neurotransmitter-gated ion-channel transmembrane pore"/>
    <property type="match status" value="1"/>
</dbReference>
<evidence type="ECO:0000259" key="13">
    <source>
        <dbReference type="Pfam" id="PF02932"/>
    </source>
</evidence>
<protein>
    <submittedName>
        <fullName evidence="15">Glycine receptor subunit alpha-3-like</fullName>
    </submittedName>
</protein>
<evidence type="ECO:0000256" key="10">
    <source>
        <dbReference type="ARBA" id="ARBA00023303"/>
    </source>
</evidence>
<evidence type="ECO:0000256" key="6">
    <source>
        <dbReference type="ARBA" id="ARBA00022729"/>
    </source>
</evidence>
<comment type="caution">
    <text evidence="11">Lacks conserved residue(s) required for the propagation of feature annotation.</text>
</comment>
<dbReference type="InterPro" id="IPR006202">
    <property type="entry name" value="Neur_chan_lig-bd"/>
</dbReference>
<dbReference type="SUPFAM" id="SSF63712">
    <property type="entry name" value="Nicotinic receptor ligand binding domain-like"/>
    <property type="match status" value="1"/>
</dbReference>
<accession>A0ABM0MZP8</accession>
<evidence type="ECO:0000256" key="7">
    <source>
        <dbReference type="ARBA" id="ARBA00022989"/>
    </source>
</evidence>
<dbReference type="InterPro" id="IPR036719">
    <property type="entry name" value="Neuro-gated_channel_TM_sf"/>
</dbReference>
<evidence type="ECO:0000256" key="8">
    <source>
        <dbReference type="ARBA" id="ARBA00023065"/>
    </source>
</evidence>
<feature type="transmembrane region" description="Helical" evidence="11">
    <location>
        <begin position="193"/>
        <end position="216"/>
    </location>
</feature>
<evidence type="ECO:0000256" key="1">
    <source>
        <dbReference type="ARBA" id="ARBA00004141"/>
    </source>
</evidence>
<evidence type="ECO:0000259" key="12">
    <source>
        <dbReference type="Pfam" id="PF02931"/>
    </source>
</evidence>
<keyword evidence="10 11" id="KW-0407">Ion channel</keyword>
<evidence type="ECO:0000256" key="11">
    <source>
        <dbReference type="RuleBase" id="RU000687"/>
    </source>
</evidence>
<keyword evidence="4" id="KW-1003">Cell membrane</keyword>
<comment type="similarity">
    <text evidence="11">Belongs to the ligand-gated ion channel (TC 1.A.9) family.</text>
</comment>
<feature type="domain" description="Neurotransmitter-gated ion-channel transmembrane" evidence="13">
    <location>
        <begin position="201"/>
        <end position="254"/>
    </location>
</feature>
<dbReference type="RefSeq" id="XP_006825489.1">
    <property type="nucleotide sequence ID" value="XM_006825426.1"/>
</dbReference>
<dbReference type="InterPro" id="IPR006028">
    <property type="entry name" value="GABAA/Glycine_rcpt"/>
</dbReference>
<evidence type="ECO:0000256" key="9">
    <source>
        <dbReference type="ARBA" id="ARBA00023136"/>
    </source>
</evidence>
<evidence type="ECO:0000256" key="4">
    <source>
        <dbReference type="ARBA" id="ARBA00022475"/>
    </source>
</evidence>
<evidence type="ECO:0000313" key="15">
    <source>
        <dbReference type="RefSeq" id="XP_006825489.1"/>
    </source>
</evidence>
<dbReference type="Gene3D" id="2.70.170.10">
    <property type="entry name" value="Neurotransmitter-gated ion-channel ligand-binding domain"/>
    <property type="match status" value="1"/>
</dbReference>